<name>A0A2P7EGQ1_9SYNE</name>
<evidence type="ECO:0000313" key="3">
    <source>
        <dbReference type="Proteomes" id="UP000240206"/>
    </source>
</evidence>
<proteinExistence type="predicted"/>
<dbReference type="RefSeq" id="WP_106499235.1">
    <property type="nucleotide sequence ID" value="NZ_PXVC01000007.1"/>
</dbReference>
<reference evidence="3" key="1">
    <citation type="submission" date="2018-03" db="EMBL/GenBank/DDBJ databases">
        <title>Ecological and genomic features of two cosmopolitan and abundant freshwater picocyanobacteria.</title>
        <authorList>
            <person name="Cabello-Yeves P.J."/>
            <person name="Picazo A."/>
            <person name="Camacho A."/>
            <person name="Callieri C."/>
            <person name="Rosselli R."/>
            <person name="Roda-Garcia J."/>
            <person name="Coutinho F.H."/>
            <person name="Rodriguez-Valera F."/>
        </authorList>
    </citation>
    <scope>NUCLEOTIDE SEQUENCE [LARGE SCALE GENOMIC DNA]</scope>
    <source>
        <strain evidence="3">Tous</strain>
    </source>
</reference>
<sequence>MQAILSPGSLLTVLGSVLTVIGSIAYATDAPNLSLPTIFYGIPIFLGGLALKSSELPPVRRLTAPAQFQELRDKTATEGQLKLLKDVVRWRYGQKAHLESSLEALKLWDEDNPPQLESIEEYNYGDRYALRLQVQLNAVDKSRWFALEDRLGRFFGPGLEACLEENGANALNICFRQPCP</sequence>
<feature type="transmembrane region" description="Helical" evidence="1">
    <location>
        <begin position="33"/>
        <end position="51"/>
    </location>
</feature>
<evidence type="ECO:0000256" key="1">
    <source>
        <dbReference type="SAM" id="Phobius"/>
    </source>
</evidence>
<evidence type="ECO:0000313" key="2">
    <source>
        <dbReference type="EMBL" id="PSI02401.1"/>
    </source>
</evidence>
<organism evidence="2 3">
    <name type="scientific">Synechococcus lacustris str. Tous</name>
    <dbReference type="NCBI Taxonomy" id="1910958"/>
    <lineage>
        <taxon>Bacteria</taxon>
        <taxon>Bacillati</taxon>
        <taxon>Cyanobacteriota</taxon>
        <taxon>Cyanophyceae</taxon>
        <taxon>Synechococcales</taxon>
        <taxon>Synechococcaceae</taxon>
        <taxon>Synechococcus</taxon>
    </lineage>
</organism>
<protein>
    <submittedName>
        <fullName evidence="2">DUF2854 domain-containing protein</fullName>
    </submittedName>
</protein>
<feature type="transmembrane region" description="Helical" evidence="1">
    <location>
        <begin position="7"/>
        <end position="27"/>
    </location>
</feature>
<accession>A0A2P7EGQ1</accession>
<dbReference type="Proteomes" id="UP000240206">
    <property type="component" value="Unassembled WGS sequence"/>
</dbReference>
<keyword evidence="1" id="KW-0812">Transmembrane</keyword>
<keyword evidence="1" id="KW-1133">Transmembrane helix</keyword>
<dbReference type="PANTHER" id="PTHR35551">
    <property type="match status" value="1"/>
</dbReference>
<keyword evidence="3" id="KW-1185">Reference proteome</keyword>
<keyword evidence="1" id="KW-0472">Membrane</keyword>
<dbReference type="EMBL" id="PXVC01000007">
    <property type="protein sequence ID" value="PSI02401.1"/>
    <property type="molecule type" value="Genomic_DNA"/>
</dbReference>
<dbReference type="PANTHER" id="PTHR35551:SF1">
    <property type="entry name" value="ACCLIMATION OF PHOTOSYNTHESIS TO ENVIRONMENT"/>
    <property type="match status" value="1"/>
</dbReference>
<dbReference type="Pfam" id="PF11016">
    <property type="entry name" value="DUF2854"/>
    <property type="match status" value="1"/>
</dbReference>
<dbReference type="STRING" id="1910958.BTM30_03105"/>
<dbReference type="InterPro" id="IPR021275">
    <property type="entry name" value="DUF2854"/>
</dbReference>
<dbReference type="AlphaFoldDB" id="A0A2P7EGQ1"/>
<comment type="caution">
    <text evidence="2">The sequence shown here is derived from an EMBL/GenBank/DDBJ whole genome shotgun (WGS) entry which is preliminary data.</text>
</comment>
<gene>
    <name evidence="2" type="ORF">C7K08_03235</name>
</gene>